<evidence type="ECO:0000313" key="2">
    <source>
        <dbReference type="EMBL" id="PWB69936.1"/>
    </source>
</evidence>
<proteinExistence type="inferred from homology"/>
<dbReference type="Pfam" id="PF01809">
    <property type="entry name" value="YidD"/>
    <property type="match status" value="1"/>
</dbReference>
<dbReference type="PANTHER" id="PTHR33383:SF1">
    <property type="entry name" value="MEMBRANE PROTEIN INSERTION EFFICIENCY FACTOR-RELATED"/>
    <property type="match status" value="1"/>
</dbReference>
<dbReference type="InterPro" id="IPR002696">
    <property type="entry name" value="Membr_insert_effic_factor_YidD"/>
</dbReference>
<organism evidence="2 3">
    <name type="scientific">candidate division GN15 bacterium</name>
    <dbReference type="NCBI Taxonomy" id="2072418"/>
    <lineage>
        <taxon>Bacteria</taxon>
        <taxon>candidate division GN15</taxon>
    </lineage>
</organism>
<evidence type="ECO:0000256" key="1">
    <source>
        <dbReference type="HAMAP-Rule" id="MF_00386"/>
    </source>
</evidence>
<comment type="subcellular location">
    <subcellularLocation>
        <location evidence="1">Cell membrane</location>
        <topology evidence="1">Peripheral membrane protein</topology>
        <orientation evidence="1">Cytoplasmic side</orientation>
    </subcellularLocation>
</comment>
<comment type="similarity">
    <text evidence="1">Belongs to the UPF0161 family.</text>
</comment>
<dbReference type="HAMAP" id="MF_00386">
    <property type="entry name" value="UPF0161_YidD"/>
    <property type="match status" value="1"/>
</dbReference>
<dbReference type="AlphaFoldDB" id="A0A855WX96"/>
<gene>
    <name evidence="2" type="ORF">C3F09_09865</name>
</gene>
<comment type="function">
    <text evidence="1">Could be involved in insertion of integral membrane proteins into the membrane.</text>
</comment>
<dbReference type="GO" id="GO:0005886">
    <property type="term" value="C:plasma membrane"/>
    <property type="evidence" value="ECO:0007669"/>
    <property type="project" value="UniProtKB-SubCell"/>
</dbReference>
<reference evidence="2 3" key="1">
    <citation type="journal article" date="2018" name="ISME J.">
        <title>A methanotrophic archaeon couples anaerobic oxidation of methane to Fe(III) reduction.</title>
        <authorList>
            <person name="Cai C."/>
            <person name="Leu A.O."/>
            <person name="Xie G.J."/>
            <person name="Guo J."/>
            <person name="Feng Y."/>
            <person name="Zhao J.X."/>
            <person name="Tyson G.W."/>
            <person name="Yuan Z."/>
            <person name="Hu S."/>
        </authorList>
    </citation>
    <scope>NUCLEOTIDE SEQUENCE [LARGE SCALE GENOMIC DNA]</scope>
    <source>
        <strain evidence="2">FeB_12</strain>
    </source>
</reference>
<comment type="caution">
    <text evidence="2">The sequence shown here is derived from an EMBL/GenBank/DDBJ whole genome shotgun (WGS) entry which is preliminary data.</text>
</comment>
<accession>A0A855WX96</accession>
<evidence type="ECO:0000313" key="3">
    <source>
        <dbReference type="Proteomes" id="UP000250918"/>
    </source>
</evidence>
<protein>
    <recommendedName>
        <fullName evidence="1">Putative membrane protein insertion efficiency factor</fullName>
    </recommendedName>
</protein>
<sequence length="87" mass="9984">MSTNCLTESETRSNRTSIFAYPLIGLIYLYRYTLSPLIGQSCRFYPTCSHYAEDALRKYGPLRGSWMAVCRVLRCHPWHDGGYDPVG</sequence>
<name>A0A855WX96_9BACT</name>
<dbReference type="NCBIfam" id="TIGR00278">
    <property type="entry name" value="membrane protein insertion efficiency factor YidD"/>
    <property type="match status" value="1"/>
</dbReference>
<dbReference type="EMBL" id="PQAP01000159">
    <property type="protein sequence ID" value="PWB69936.1"/>
    <property type="molecule type" value="Genomic_DNA"/>
</dbReference>
<dbReference type="SMART" id="SM01234">
    <property type="entry name" value="Haemolytic"/>
    <property type="match status" value="1"/>
</dbReference>
<keyword evidence="1" id="KW-1003">Cell membrane</keyword>
<keyword evidence="1" id="KW-0472">Membrane</keyword>
<dbReference type="Proteomes" id="UP000250918">
    <property type="component" value="Unassembled WGS sequence"/>
</dbReference>
<dbReference type="PANTHER" id="PTHR33383">
    <property type="entry name" value="MEMBRANE PROTEIN INSERTION EFFICIENCY FACTOR-RELATED"/>
    <property type="match status" value="1"/>
</dbReference>